<feature type="region of interest" description="Disordered" evidence="1">
    <location>
        <begin position="1"/>
        <end position="25"/>
    </location>
</feature>
<dbReference type="OrthoDB" id="9816310at2"/>
<feature type="compositionally biased region" description="Basic and acidic residues" evidence="1">
    <location>
        <begin position="142"/>
        <end position="257"/>
    </location>
</feature>
<evidence type="ECO:0000313" key="3">
    <source>
        <dbReference type="EMBL" id="AWN46229.1"/>
    </source>
</evidence>
<dbReference type="Proteomes" id="UP000245444">
    <property type="component" value="Chromosome"/>
</dbReference>
<dbReference type="EMBL" id="CP029553">
    <property type="protein sequence ID" value="AWN46229.1"/>
    <property type="molecule type" value="Genomic_DNA"/>
</dbReference>
<dbReference type="KEGG" id="mtea:DK419_07790"/>
<feature type="region of interest" description="Disordered" evidence="1">
    <location>
        <begin position="81"/>
        <end position="341"/>
    </location>
</feature>
<feature type="compositionally biased region" description="Acidic residues" evidence="1">
    <location>
        <begin position="90"/>
        <end position="99"/>
    </location>
</feature>
<feature type="compositionally biased region" description="Pro residues" evidence="1">
    <location>
        <begin position="277"/>
        <end position="297"/>
    </location>
</feature>
<evidence type="ECO:0000259" key="2">
    <source>
        <dbReference type="Pfam" id="PF13763"/>
    </source>
</evidence>
<keyword evidence="4" id="KW-1185">Reference proteome</keyword>
<feature type="compositionally biased region" description="Low complexity" evidence="1">
    <location>
        <begin position="298"/>
        <end position="308"/>
    </location>
</feature>
<protein>
    <submittedName>
        <fullName evidence="3">DUF4167 domain-containing protein</fullName>
    </submittedName>
</protein>
<dbReference type="InterPro" id="IPR025430">
    <property type="entry name" value="DUF4167"/>
</dbReference>
<evidence type="ECO:0000313" key="4">
    <source>
        <dbReference type="Proteomes" id="UP000245444"/>
    </source>
</evidence>
<reference evidence="3 4" key="1">
    <citation type="submission" date="2018-05" db="EMBL/GenBank/DDBJ databases">
        <title>Complete Genome Sequence of Methylobacterium sp. 17Sr1-28.</title>
        <authorList>
            <person name="Srinivasan S."/>
        </authorList>
    </citation>
    <scope>NUCLEOTIDE SEQUENCE [LARGE SCALE GENOMIC DNA]</scope>
    <source>
        <strain evidence="3 4">17Sr1-28</strain>
    </source>
</reference>
<proteinExistence type="predicted"/>
<organism evidence="3 4">
    <name type="scientific">Methylobacterium terrae</name>
    <dbReference type="NCBI Taxonomy" id="2202827"/>
    <lineage>
        <taxon>Bacteria</taxon>
        <taxon>Pseudomonadati</taxon>
        <taxon>Pseudomonadota</taxon>
        <taxon>Alphaproteobacteria</taxon>
        <taxon>Hyphomicrobiales</taxon>
        <taxon>Methylobacteriaceae</taxon>
        <taxon>Methylobacterium</taxon>
    </lineage>
</organism>
<dbReference type="Pfam" id="PF13763">
    <property type="entry name" value="DUF4167"/>
    <property type="match status" value="1"/>
</dbReference>
<sequence>MRGRNRSNNKGPNPLTRAYESNGPDVKIRGTAQHIAEKYAQLARDAQASGDPVMAENYFQHGEHYFRIIAAANEQYRQQYGGTYGRQGFDDDDEGDDEGAPTNGYAGQERGGNERGGNGYAQSGYGAADDYGDPGQQPQPYDGREDRPSRFDRQEPRQDQRQDLQRQDYQRQDNQRQDRPDRQERRERFQNRQDRQQRDRPERQDRAERQDLSRAEQPRQENPRQEAPRQEGPRQDGYREGGRSEFRRERRREEPRSEPVLAADEPTGLPAFLTTPVRPPAPAPAPVEEAPPAPPATPVEAEADAPAARPRRRRRTRFEGTETGGEPSGELFPKPAESSGE</sequence>
<dbReference type="AlphaFoldDB" id="A0A2U8WJE4"/>
<evidence type="ECO:0000256" key="1">
    <source>
        <dbReference type="SAM" id="MobiDB-lite"/>
    </source>
</evidence>
<feature type="domain" description="DUF4167" evidence="2">
    <location>
        <begin position="2"/>
        <end position="75"/>
    </location>
</feature>
<accession>A0A2U8WJE4</accession>
<gene>
    <name evidence="3" type="ORF">DK419_07790</name>
</gene>
<dbReference type="RefSeq" id="WP_109958579.1">
    <property type="nucleotide sequence ID" value="NZ_CP029553.1"/>
</dbReference>
<feature type="compositionally biased region" description="Low complexity" evidence="1">
    <location>
        <begin position="120"/>
        <end position="136"/>
    </location>
</feature>
<name>A0A2U8WJE4_9HYPH</name>